<dbReference type="OrthoDB" id="2538319at2759"/>
<organism evidence="3 4">
    <name type="scientific">Coniophora puteana (strain RWD-64-598)</name>
    <name type="common">Brown rot fungus</name>
    <dbReference type="NCBI Taxonomy" id="741705"/>
    <lineage>
        <taxon>Eukaryota</taxon>
        <taxon>Fungi</taxon>
        <taxon>Dikarya</taxon>
        <taxon>Basidiomycota</taxon>
        <taxon>Agaricomycotina</taxon>
        <taxon>Agaricomycetes</taxon>
        <taxon>Agaricomycetidae</taxon>
        <taxon>Boletales</taxon>
        <taxon>Coniophorineae</taxon>
        <taxon>Coniophoraceae</taxon>
        <taxon>Coniophora</taxon>
    </lineage>
</organism>
<dbReference type="InterPro" id="IPR039146">
    <property type="entry name" value="GPANK1"/>
</dbReference>
<dbReference type="PROSITE" id="PS50174">
    <property type="entry name" value="G_PATCH"/>
    <property type="match status" value="1"/>
</dbReference>
<reference evidence="4" key="1">
    <citation type="journal article" date="2012" name="Science">
        <title>The Paleozoic origin of enzymatic lignin decomposition reconstructed from 31 fungal genomes.</title>
        <authorList>
            <person name="Floudas D."/>
            <person name="Binder M."/>
            <person name="Riley R."/>
            <person name="Barry K."/>
            <person name="Blanchette R.A."/>
            <person name="Henrissat B."/>
            <person name="Martinez A.T."/>
            <person name="Otillar R."/>
            <person name="Spatafora J.W."/>
            <person name="Yadav J.S."/>
            <person name="Aerts A."/>
            <person name="Benoit I."/>
            <person name="Boyd A."/>
            <person name="Carlson A."/>
            <person name="Copeland A."/>
            <person name="Coutinho P.M."/>
            <person name="de Vries R.P."/>
            <person name="Ferreira P."/>
            <person name="Findley K."/>
            <person name="Foster B."/>
            <person name="Gaskell J."/>
            <person name="Glotzer D."/>
            <person name="Gorecki P."/>
            <person name="Heitman J."/>
            <person name="Hesse C."/>
            <person name="Hori C."/>
            <person name="Igarashi K."/>
            <person name="Jurgens J.A."/>
            <person name="Kallen N."/>
            <person name="Kersten P."/>
            <person name="Kohler A."/>
            <person name="Kuees U."/>
            <person name="Kumar T.K.A."/>
            <person name="Kuo A."/>
            <person name="LaButti K."/>
            <person name="Larrondo L.F."/>
            <person name="Lindquist E."/>
            <person name="Ling A."/>
            <person name="Lombard V."/>
            <person name="Lucas S."/>
            <person name="Lundell T."/>
            <person name="Martin R."/>
            <person name="McLaughlin D.J."/>
            <person name="Morgenstern I."/>
            <person name="Morin E."/>
            <person name="Murat C."/>
            <person name="Nagy L.G."/>
            <person name="Nolan M."/>
            <person name="Ohm R.A."/>
            <person name="Patyshakuliyeva A."/>
            <person name="Rokas A."/>
            <person name="Ruiz-Duenas F.J."/>
            <person name="Sabat G."/>
            <person name="Salamov A."/>
            <person name="Samejima M."/>
            <person name="Schmutz J."/>
            <person name="Slot J.C."/>
            <person name="St John F."/>
            <person name="Stenlid J."/>
            <person name="Sun H."/>
            <person name="Sun S."/>
            <person name="Syed K."/>
            <person name="Tsang A."/>
            <person name="Wiebenga A."/>
            <person name="Young D."/>
            <person name="Pisabarro A."/>
            <person name="Eastwood D.C."/>
            <person name="Martin F."/>
            <person name="Cullen D."/>
            <person name="Grigoriev I.V."/>
            <person name="Hibbett D.S."/>
        </authorList>
    </citation>
    <scope>NUCLEOTIDE SEQUENCE [LARGE SCALE GENOMIC DNA]</scope>
    <source>
        <strain evidence="4">RWD-64-598 SS2</strain>
    </source>
</reference>
<feature type="region of interest" description="Disordered" evidence="1">
    <location>
        <begin position="334"/>
        <end position="366"/>
    </location>
</feature>
<feature type="compositionally biased region" description="Basic and acidic residues" evidence="1">
    <location>
        <begin position="351"/>
        <end position="360"/>
    </location>
</feature>
<evidence type="ECO:0000259" key="2">
    <source>
        <dbReference type="PROSITE" id="PS50174"/>
    </source>
</evidence>
<gene>
    <name evidence="3" type="ORF">CONPUDRAFT_82125</name>
</gene>
<evidence type="ECO:0000313" key="4">
    <source>
        <dbReference type="Proteomes" id="UP000053558"/>
    </source>
</evidence>
<evidence type="ECO:0000256" key="1">
    <source>
        <dbReference type="SAM" id="MobiDB-lite"/>
    </source>
</evidence>
<dbReference type="Proteomes" id="UP000053558">
    <property type="component" value="Unassembled WGS sequence"/>
</dbReference>
<dbReference type="PANTHER" id="PTHR20923:SF1">
    <property type="entry name" value="G PATCH DOMAIN AND ANKYRIN REPEAT-CONTAINING PROTEIN 1"/>
    <property type="match status" value="1"/>
</dbReference>
<dbReference type="InterPro" id="IPR000467">
    <property type="entry name" value="G_patch_dom"/>
</dbReference>
<dbReference type="AlphaFoldDB" id="A0A5M3MPP6"/>
<sequence length="366" mass="40245">MATTAHWIRSDYDPKDRERLERETGQLPVKGADVDEADPWETETTIFARRRQAPPSFVPAIVPYEALSLGSELPNFPAKKRLLSENNSAGWYRSIIAESSQDPPYINTSYPSPLFQRPSSAPKEPLVSKSEKTTKNNWFIKRALRSAPSTVPSTPPPTLADILDKEPPPNSFDKRFVPPVWLAIGPSNKGFTMLERSGWNEGEGLGAHVHNAAGSITSGKGESKALPTSLSTDGQEIIDLTLTDSDSEESVVDVDSLPDASTPVLVGASARSERQPIHDQRALLTPLPTVLKSDRLGIGLKAKTEGPYKQSKKRVTHGQAAMAAHIKASRELQLQKAQIGRGKRGFAKQRKREEDERRQLLADFNS</sequence>
<comment type="caution">
    <text evidence="3">The sequence shown here is derived from an EMBL/GenBank/DDBJ whole genome shotgun (WGS) entry which is preliminary data.</text>
</comment>
<dbReference type="RefSeq" id="XP_007768475.1">
    <property type="nucleotide sequence ID" value="XM_007770285.1"/>
</dbReference>
<evidence type="ECO:0000313" key="3">
    <source>
        <dbReference type="EMBL" id="EIW81040.1"/>
    </source>
</evidence>
<feature type="region of interest" description="Disordered" evidence="1">
    <location>
        <begin position="1"/>
        <end position="38"/>
    </location>
</feature>
<name>A0A5M3MPP6_CONPW</name>
<keyword evidence="4" id="KW-1185">Reference proteome</keyword>
<dbReference type="GeneID" id="19210363"/>
<protein>
    <recommendedName>
        <fullName evidence="2">G-patch domain-containing protein</fullName>
    </recommendedName>
</protein>
<dbReference type="PANTHER" id="PTHR20923">
    <property type="entry name" value="BAT4 PROTEIN-RELATED"/>
    <property type="match status" value="1"/>
</dbReference>
<dbReference type="KEGG" id="cput:CONPUDRAFT_82125"/>
<feature type="compositionally biased region" description="Basic and acidic residues" evidence="1">
    <location>
        <begin position="8"/>
        <end position="24"/>
    </location>
</feature>
<dbReference type="OMA" id="HYIYSHY"/>
<feature type="domain" description="G-patch" evidence="2">
    <location>
        <begin position="186"/>
        <end position="214"/>
    </location>
</feature>
<feature type="compositionally biased region" description="Basic residues" evidence="1">
    <location>
        <begin position="341"/>
        <end position="350"/>
    </location>
</feature>
<dbReference type="GO" id="GO:0003676">
    <property type="term" value="F:nucleic acid binding"/>
    <property type="evidence" value="ECO:0007669"/>
    <property type="project" value="InterPro"/>
</dbReference>
<dbReference type="EMBL" id="JH711578">
    <property type="protein sequence ID" value="EIW81040.1"/>
    <property type="molecule type" value="Genomic_DNA"/>
</dbReference>
<proteinExistence type="predicted"/>
<dbReference type="Pfam" id="PF01585">
    <property type="entry name" value="G-patch"/>
    <property type="match status" value="1"/>
</dbReference>
<feature type="region of interest" description="Disordered" evidence="1">
    <location>
        <begin position="112"/>
        <end position="132"/>
    </location>
</feature>
<accession>A0A5M3MPP6</accession>